<proteinExistence type="predicted"/>
<name>A2Q2W5_MEDTR</name>
<gene>
    <name evidence="2" type="ORF">MtrDRAFT_AC152185g17v2</name>
</gene>
<protein>
    <submittedName>
        <fullName evidence="2">Uncharacterized protein</fullName>
    </submittedName>
</protein>
<accession>A2Q2W5</accession>
<reference evidence="2" key="1">
    <citation type="submission" date="2004-10" db="EMBL/GenBank/DDBJ databases">
        <authorList>
            <person name="Town C.D."/>
        </authorList>
    </citation>
    <scope>NUCLEOTIDE SEQUENCE</scope>
</reference>
<organism evidence="2">
    <name type="scientific">Medicago truncatula</name>
    <name type="common">Barrel medic</name>
    <name type="synonym">Medicago tribuloides</name>
    <dbReference type="NCBI Taxonomy" id="3880"/>
    <lineage>
        <taxon>Eukaryota</taxon>
        <taxon>Viridiplantae</taxon>
        <taxon>Streptophyta</taxon>
        <taxon>Embryophyta</taxon>
        <taxon>Tracheophyta</taxon>
        <taxon>Spermatophyta</taxon>
        <taxon>Magnoliopsida</taxon>
        <taxon>eudicotyledons</taxon>
        <taxon>Gunneridae</taxon>
        <taxon>Pentapetalae</taxon>
        <taxon>rosids</taxon>
        <taxon>fabids</taxon>
        <taxon>Fabales</taxon>
        <taxon>Fabaceae</taxon>
        <taxon>Papilionoideae</taxon>
        <taxon>50 kb inversion clade</taxon>
        <taxon>NPAAA clade</taxon>
        <taxon>Hologalegina</taxon>
        <taxon>IRL clade</taxon>
        <taxon>Trifolieae</taxon>
        <taxon>Medicago</taxon>
    </lineage>
</organism>
<dbReference type="EMBL" id="AC152185">
    <property type="protein sequence ID" value="ABN07965.1"/>
    <property type="molecule type" value="Genomic_DNA"/>
</dbReference>
<evidence type="ECO:0000313" key="2">
    <source>
        <dbReference type="EMBL" id="ABN07965.1"/>
    </source>
</evidence>
<feature type="region of interest" description="Disordered" evidence="1">
    <location>
        <begin position="14"/>
        <end position="33"/>
    </location>
</feature>
<sequence length="33" mass="3396">MVIVVPVSRPGLEGVQGAQPGRASNCYGPLTKN</sequence>
<dbReference type="AlphaFoldDB" id="A2Q2W5"/>
<evidence type="ECO:0000256" key="1">
    <source>
        <dbReference type="SAM" id="MobiDB-lite"/>
    </source>
</evidence>
<reference evidence="2" key="2">
    <citation type="submission" date="2007-03" db="EMBL/GenBank/DDBJ databases">
        <authorList>
            <consortium name="The International Medicago Genome Annotation Group"/>
        </authorList>
    </citation>
    <scope>NUCLEOTIDE SEQUENCE</scope>
</reference>